<dbReference type="EMBL" id="CVRI01000041">
    <property type="protein sequence ID" value="CRK95356.1"/>
    <property type="molecule type" value="Genomic_DNA"/>
</dbReference>
<proteinExistence type="predicted"/>
<dbReference type="Proteomes" id="UP000183832">
    <property type="component" value="Unassembled WGS sequence"/>
</dbReference>
<sequence>MLYAEINDSAFPRLAAQVATLIKKQKKHDKMNKEAKSFQFEKLVEQQRHKENLCLFNTSTNA</sequence>
<evidence type="ECO:0000313" key="2">
    <source>
        <dbReference type="Proteomes" id="UP000183832"/>
    </source>
</evidence>
<accession>A0A1J1I6Z9</accession>
<name>A0A1J1I6Z9_9DIPT</name>
<keyword evidence="2" id="KW-1185">Reference proteome</keyword>
<protein>
    <submittedName>
        <fullName evidence="1">CLUMA_CG008892, isoform A</fullName>
    </submittedName>
</protein>
<evidence type="ECO:0000313" key="1">
    <source>
        <dbReference type="EMBL" id="CRK95356.1"/>
    </source>
</evidence>
<gene>
    <name evidence="1" type="ORF">CLUMA_CG008892</name>
</gene>
<reference evidence="1 2" key="1">
    <citation type="submission" date="2015-04" db="EMBL/GenBank/DDBJ databases">
        <authorList>
            <person name="Syromyatnikov M.Y."/>
            <person name="Popov V.N."/>
        </authorList>
    </citation>
    <scope>NUCLEOTIDE SEQUENCE [LARGE SCALE GENOMIC DNA]</scope>
</reference>
<dbReference type="AlphaFoldDB" id="A0A1J1I6Z9"/>
<organism evidence="1 2">
    <name type="scientific">Clunio marinus</name>
    <dbReference type="NCBI Taxonomy" id="568069"/>
    <lineage>
        <taxon>Eukaryota</taxon>
        <taxon>Metazoa</taxon>
        <taxon>Ecdysozoa</taxon>
        <taxon>Arthropoda</taxon>
        <taxon>Hexapoda</taxon>
        <taxon>Insecta</taxon>
        <taxon>Pterygota</taxon>
        <taxon>Neoptera</taxon>
        <taxon>Endopterygota</taxon>
        <taxon>Diptera</taxon>
        <taxon>Nematocera</taxon>
        <taxon>Chironomoidea</taxon>
        <taxon>Chironomidae</taxon>
        <taxon>Clunio</taxon>
    </lineage>
</organism>